<feature type="signal peptide" evidence="1">
    <location>
        <begin position="1"/>
        <end position="18"/>
    </location>
</feature>
<dbReference type="RefSeq" id="WP_176247591.1">
    <property type="nucleotide sequence ID" value="NZ_FXBL01000004.1"/>
</dbReference>
<sequence length="99" mass="10343">MTRAIVVALLALAGPADASQPEIPAEQREACQRDYIRHCLGTTPGEGRVIQCMIDSFDKLSPKCAASLTKAACDPQVAAMAPIAIECHGGKVPQATAKP</sequence>
<dbReference type="Proteomes" id="UP000193083">
    <property type="component" value="Unassembled WGS sequence"/>
</dbReference>
<dbReference type="AlphaFoldDB" id="A0A1X7PJ06"/>
<protein>
    <recommendedName>
        <fullName evidence="4">Cysteine rich repeat-containing protein</fullName>
    </recommendedName>
</protein>
<evidence type="ECO:0000313" key="3">
    <source>
        <dbReference type="Proteomes" id="UP000193083"/>
    </source>
</evidence>
<keyword evidence="1" id="KW-0732">Signal</keyword>
<accession>A0A1X7PJ06</accession>
<keyword evidence="3" id="KW-1185">Reference proteome</keyword>
<gene>
    <name evidence="2" type="ORF">SAMN02982922_4410</name>
</gene>
<evidence type="ECO:0000313" key="2">
    <source>
        <dbReference type="EMBL" id="SMH51360.1"/>
    </source>
</evidence>
<organism evidence="2 3">
    <name type="scientific">Mesorhizobium australicum</name>
    <dbReference type="NCBI Taxonomy" id="536018"/>
    <lineage>
        <taxon>Bacteria</taxon>
        <taxon>Pseudomonadati</taxon>
        <taxon>Pseudomonadota</taxon>
        <taxon>Alphaproteobacteria</taxon>
        <taxon>Hyphomicrobiales</taxon>
        <taxon>Phyllobacteriaceae</taxon>
        <taxon>Mesorhizobium</taxon>
    </lineage>
</organism>
<name>A0A1X7PJ06_9HYPH</name>
<proteinExistence type="predicted"/>
<reference evidence="2 3" key="1">
    <citation type="submission" date="2017-04" db="EMBL/GenBank/DDBJ databases">
        <authorList>
            <person name="Afonso C.L."/>
            <person name="Miller P.J."/>
            <person name="Scott M.A."/>
            <person name="Spackman E."/>
            <person name="Goraichik I."/>
            <person name="Dimitrov K.M."/>
            <person name="Suarez D.L."/>
            <person name="Swayne D.E."/>
        </authorList>
    </citation>
    <scope>NUCLEOTIDE SEQUENCE [LARGE SCALE GENOMIC DNA]</scope>
    <source>
        <strain evidence="2 3">B5P</strain>
    </source>
</reference>
<dbReference type="EMBL" id="FXBL01000004">
    <property type="protein sequence ID" value="SMH51360.1"/>
    <property type="molecule type" value="Genomic_DNA"/>
</dbReference>
<evidence type="ECO:0008006" key="4">
    <source>
        <dbReference type="Google" id="ProtNLM"/>
    </source>
</evidence>
<feature type="chain" id="PRO_5010870097" description="Cysteine rich repeat-containing protein" evidence="1">
    <location>
        <begin position="19"/>
        <end position="99"/>
    </location>
</feature>
<evidence type="ECO:0000256" key="1">
    <source>
        <dbReference type="SAM" id="SignalP"/>
    </source>
</evidence>